<evidence type="ECO:0000313" key="3">
    <source>
        <dbReference type="Proteomes" id="UP001187682"/>
    </source>
</evidence>
<reference evidence="2" key="1">
    <citation type="submission" date="2018-03" db="EMBL/GenBank/DDBJ databases">
        <authorList>
            <person name="Guldener U."/>
        </authorList>
    </citation>
    <scope>NUCLEOTIDE SEQUENCE</scope>
</reference>
<accession>A0AAE8SS54</accession>
<sequence length="175" mass="19904">MNSPILILRSALKWMMGSTWPAARAQTIVEWATAEAELLPKYDLSRVADLSGKRSAAFKLEEEEDGEDDEYYDWRTFRRLESLLVDDLDFRRRLGQMVAWADEEYGGMKATEEGGEPVEKAKTWDEVMDITDMSGMMMEEVEVEKVVLKEVASTDVEVEEDTTPGDITGQPRKLA</sequence>
<dbReference type="AlphaFoldDB" id="A0AAE8SS54"/>
<organism evidence="2 3">
    <name type="scientific">Cephalotrichum gorgonifer</name>
    <dbReference type="NCBI Taxonomy" id="2041049"/>
    <lineage>
        <taxon>Eukaryota</taxon>
        <taxon>Fungi</taxon>
        <taxon>Dikarya</taxon>
        <taxon>Ascomycota</taxon>
        <taxon>Pezizomycotina</taxon>
        <taxon>Sordariomycetes</taxon>
        <taxon>Hypocreomycetidae</taxon>
        <taxon>Microascales</taxon>
        <taxon>Microascaceae</taxon>
        <taxon>Cephalotrichum</taxon>
    </lineage>
</organism>
<keyword evidence="3" id="KW-1185">Reference proteome</keyword>
<name>A0AAE8SS54_9PEZI</name>
<dbReference type="Proteomes" id="UP001187682">
    <property type="component" value="Unassembled WGS sequence"/>
</dbReference>
<comment type="caution">
    <text evidence="2">The sequence shown here is derived from an EMBL/GenBank/DDBJ whole genome shotgun (WGS) entry which is preliminary data.</text>
</comment>
<feature type="region of interest" description="Disordered" evidence="1">
    <location>
        <begin position="155"/>
        <end position="175"/>
    </location>
</feature>
<evidence type="ECO:0000313" key="2">
    <source>
        <dbReference type="EMBL" id="SPN98783.1"/>
    </source>
</evidence>
<proteinExistence type="predicted"/>
<evidence type="ECO:0000256" key="1">
    <source>
        <dbReference type="SAM" id="MobiDB-lite"/>
    </source>
</evidence>
<protein>
    <submittedName>
        <fullName evidence="2">Uncharacterized protein</fullName>
    </submittedName>
</protein>
<dbReference type="EMBL" id="ONZQ02000002">
    <property type="protein sequence ID" value="SPN98783.1"/>
    <property type="molecule type" value="Genomic_DNA"/>
</dbReference>
<gene>
    <name evidence="2" type="ORF">DNG_01824</name>
</gene>